<dbReference type="EMBL" id="CACVAY010000003">
    <property type="protein sequence ID" value="CAA6800251.1"/>
    <property type="molecule type" value="Genomic_DNA"/>
</dbReference>
<feature type="domain" description="Tll0287-like" evidence="2">
    <location>
        <begin position="35"/>
        <end position="194"/>
    </location>
</feature>
<dbReference type="AlphaFoldDB" id="A0A6S6RY59"/>
<evidence type="ECO:0000256" key="1">
    <source>
        <dbReference type="SAM" id="SignalP"/>
    </source>
</evidence>
<dbReference type="InterPro" id="IPR021796">
    <property type="entry name" value="Tll0287-like_dom"/>
</dbReference>
<gene>
    <name evidence="3" type="ORF">HELGO_WM28155</name>
</gene>
<dbReference type="Pfam" id="PF11845">
    <property type="entry name" value="Tll0287-like"/>
    <property type="match status" value="1"/>
</dbReference>
<protein>
    <submittedName>
        <fullName evidence="3">Adenylate cyclase (EC)</fullName>
        <ecNumber evidence="3">4.6.1.1</ecNumber>
    </submittedName>
</protein>
<dbReference type="EC" id="4.6.1.1" evidence="3"/>
<proteinExistence type="predicted"/>
<name>A0A6S6RY59_9GAMM</name>
<evidence type="ECO:0000313" key="3">
    <source>
        <dbReference type="EMBL" id="CAA6800251.1"/>
    </source>
</evidence>
<dbReference type="GO" id="GO:0004016">
    <property type="term" value="F:adenylate cyclase activity"/>
    <property type="evidence" value="ECO:0007669"/>
    <property type="project" value="UniProtKB-EC"/>
</dbReference>
<reference evidence="3" key="1">
    <citation type="submission" date="2020-01" db="EMBL/GenBank/DDBJ databases">
        <authorList>
            <person name="Meier V. D."/>
            <person name="Meier V D."/>
        </authorList>
    </citation>
    <scope>NUCLEOTIDE SEQUENCE</scope>
    <source>
        <strain evidence="3">HLG_WM_MAG_07</strain>
    </source>
</reference>
<keyword evidence="1" id="KW-0732">Signal</keyword>
<sequence>MCLKKNMLLASLVSTIFIVPLQAQDVGMEKTIAPRQMADALHLVMEADRTVYTKKVVNRLTKKDKVITASEHFKDDKALPLPAQMFRFGAETAAEKIAKKADIDFSYSLQSIWPVNKQNAPKTDAEKEGLQFVADNPGKNFYTMEELAGKKYFTAVYADVAVAPVCVSCHNDHKDSPRTDFKIGDTMGGVVIRIAQ</sequence>
<organism evidence="3">
    <name type="scientific">uncultured Thiotrichaceae bacterium</name>
    <dbReference type="NCBI Taxonomy" id="298394"/>
    <lineage>
        <taxon>Bacteria</taxon>
        <taxon>Pseudomonadati</taxon>
        <taxon>Pseudomonadota</taxon>
        <taxon>Gammaproteobacteria</taxon>
        <taxon>Thiotrichales</taxon>
        <taxon>Thiotrichaceae</taxon>
        <taxon>environmental samples</taxon>
    </lineage>
</organism>
<evidence type="ECO:0000259" key="2">
    <source>
        <dbReference type="Pfam" id="PF11845"/>
    </source>
</evidence>
<feature type="chain" id="PRO_5028208162" evidence="1">
    <location>
        <begin position="24"/>
        <end position="196"/>
    </location>
</feature>
<keyword evidence="3" id="KW-0456">Lyase</keyword>
<feature type="signal peptide" evidence="1">
    <location>
        <begin position="1"/>
        <end position="23"/>
    </location>
</feature>
<accession>A0A6S6RY59</accession>